<dbReference type="AlphaFoldDB" id="A0A816CEN2"/>
<organism evidence="1 3">
    <name type="scientific">Didymodactylos carnosus</name>
    <dbReference type="NCBI Taxonomy" id="1234261"/>
    <lineage>
        <taxon>Eukaryota</taxon>
        <taxon>Metazoa</taxon>
        <taxon>Spiralia</taxon>
        <taxon>Gnathifera</taxon>
        <taxon>Rotifera</taxon>
        <taxon>Eurotatoria</taxon>
        <taxon>Bdelloidea</taxon>
        <taxon>Philodinida</taxon>
        <taxon>Philodinidae</taxon>
        <taxon>Didymodactylos</taxon>
    </lineage>
</organism>
<dbReference type="OrthoDB" id="20681at2759"/>
<sequence length="99" mass="11523">EGRMGYPSEKYEPNTITAVDKEEDKNIKPLISGLYNDGFQLNNEMRIVGAVFAFPRQFICWNTQAVETYNFLLSDERLVYGAFFPEKILKIQLMDYAEQ</sequence>
<feature type="non-terminal residue" evidence="1">
    <location>
        <position position="1"/>
    </location>
</feature>
<evidence type="ECO:0000313" key="3">
    <source>
        <dbReference type="Proteomes" id="UP000663829"/>
    </source>
</evidence>
<dbReference type="EMBL" id="CAJOBC010108316">
    <property type="protein sequence ID" value="CAF4513592.1"/>
    <property type="molecule type" value="Genomic_DNA"/>
</dbReference>
<reference evidence="1" key="1">
    <citation type="submission" date="2021-02" db="EMBL/GenBank/DDBJ databases">
        <authorList>
            <person name="Nowell W R."/>
        </authorList>
    </citation>
    <scope>NUCLEOTIDE SEQUENCE</scope>
</reference>
<dbReference type="EMBL" id="CAJNOQ010041057">
    <property type="protein sequence ID" value="CAF1622262.1"/>
    <property type="molecule type" value="Genomic_DNA"/>
</dbReference>
<dbReference type="SUPFAM" id="SSF64076">
    <property type="entry name" value="MTH938-like"/>
    <property type="match status" value="1"/>
</dbReference>
<evidence type="ECO:0000313" key="2">
    <source>
        <dbReference type="EMBL" id="CAF4513592.1"/>
    </source>
</evidence>
<evidence type="ECO:0000313" key="1">
    <source>
        <dbReference type="EMBL" id="CAF1622262.1"/>
    </source>
</evidence>
<dbReference type="Proteomes" id="UP000681722">
    <property type="component" value="Unassembled WGS sequence"/>
</dbReference>
<dbReference type="InterPro" id="IPR036748">
    <property type="entry name" value="MTH938-like_sf"/>
</dbReference>
<protein>
    <submittedName>
        <fullName evidence="1">Uncharacterized protein</fullName>
    </submittedName>
</protein>
<proteinExistence type="predicted"/>
<comment type="caution">
    <text evidence="1">The sequence shown here is derived from an EMBL/GenBank/DDBJ whole genome shotgun (WGS) entry which is preliminary data.</text>
</comment>
<name>A0A816CEN2_9BILA</name>
<accession>A0A816CEN2</accession>
<keyword evidence="3" id="KW-1185">Reference proteome</keyword>
<dbReference type="Proteomes" id="UP000663829">
    <property type="component" value="Unassembled WGS sequence"/>
</dbReference>
<gene>
    <name evidence="1" type="ORF">GPM918_LOCUS43814</name>
    <name evidence="2" type="ORF">SRO942_LOCUS45431</name>
</gene>